<dbReference type="Pfam" id="PF25600">
    <property type="entry name" value="TRIM_CC"/>
    <property type="match status" value="1"/>
</dbReference>
<dbReference type="InterPro" id="IPR013320">
    <property type="entry name" value="ConA-like_dom_sf"/>
</dbReference>
<evidence type="ECO:0000259" key="9">
    <source>
        <dbReference type="PROSITE" id="PS50188"/>
    </source>
</evidence>
<evidence type="ECO:0000256" key="3">
    <source>
        <dbReference type="ARBA" id="ARBA00022771"/>
    </source>
</evidence>
<keyword evidence="5" id="KW-0391">Immunity</keyword>
<organism evidence="10 11">
    <name type="scientific">Ornithorhynchus anatinus</name>
    <name type="common">Duckbill platypus</name>
    <dbReference type="NCBI Taxonomy" id="9258"/>
    <lineage>
        <taxon>Eukaryota</taxon>
        <taxon>Metazoa</taxon>
        <taxon>Chordata</taxon>
        <taxon>Craniata</taxon>
        <taxon>Vertebrata</taxon>
        <taxon>Euteleostomi</taxon>
        <taxon>Mammalia</taxon>
        <taxon>Monotremata</taxon>
        <taxon>Ornithorhynchidae</taxon>
        <taxon>Ornithorhynchus</taxon>
    </lineage>
</organism>
<dbReference type="InterPro" id="IPR001841">
    <property type="entry name" value="Znf_RING"/>
</dbReference>
<keyword evidence="11" id="KW-1185">Reference proteome</keyword>
<feature type="domain" description="B30.2/SPRY" evidence="9">
    <location>
        <begin position="299"/>
        <end position="504"/>
    </location>
</feature>
<dbReference type="InterPro" id="IPR003879">
    <property type="entry name" value="Butyrophylin_SPRY"/>
</dbReference>
<protein>
    <recommendedName>
        <fullName evidence="12">Tripartite motif containing 65</fullName>
    </recommendedName>
</protein>
<dbReference type="Proteomes" id="UP000002279">
    <property type="component" value="Unplaced"/>
</dbReference>
<dbReference type="SUPFAM" id="SSF49899">
    <property type="entry name" value="Concanavalin A-like lectins/glucanases"/>
    <property type="match status" value="1"/>
</dbReference>
<dbReference type="Pfam" id="PF13765">
    <property type="entry name" value="PRY"/>
    <property type="match status" value="1"/>
</dbReference>
<dbReference type="InterPro" id="IPR058030">
    <property type="entry name" value="TRIM8/14/16/25/29/45/65_CC"/>
</dbReference>
<dbReference type="Gene3D" id="3.30.40.10">
    <property type="entry name" value="Zinc/RING finger domain, C3HC4 (zinc finger)"/>
    <property type="match status" value="1"/>
</dbReference>
<dbReference type="InterPro" id="IPR001870">
    <property type="entry name" value="B30.2/SPRY"/>
</dbReference>
<dbReference type="InterPro" id="IPR051051">
    <property type="entry name" value="E3_ubiq-ligase_TRIM/RNF"/>
</dbReference>
<dbReference type="PANTHER" id="PTHR25465:SF14">
    <property type="entry name" value="E3 UBIQUITIN-PROTEIN LIGASE TRIM65"/>
    <property type="match status" value="1"/>
</dbReference>
<dbReference type="InterPro" id="IPR043136">
    <property type="entry name" value="B30.2/SPRY_sf"/>
</dbReference>
<dbReference type="GeneTree" id="ENSGT00940000161851"/>
<dbReference type="SUPFAM" id="SSF57850">
    <property type="entry name" value="RING/U-box"/>
    <property type="match status" value="1"/>
</dbReference>
<dbReference type="SMART" id="SM00589">
    <property type="entry name" value="PRY"/>
    <property type="match status" value="1"/>
</dbReference>
<dbReference type="SMART" id="SM00449">
    <property type="entry name" value="SPRY"/>
    <property type="match status" value="1"/>
</dbReference>
<dbReference type="FunFam" id="2.60.120.920:FF:000061">
    <property type="entry name" value="Tripartite motif containing 65"/>
    <property type="match status" value="1"/>
</dbReference>
<feature type="coiled-coil region" evidence="7">
    <location>
        <begin position="125"/>
        <end position="191"/>
    </location>
</feature>
<gene>
    <name evidence="10" type="primary">TRIM65</name>
</gene>
<dbReference type="GO" id="GO:0045087">
    <property type="term" value="P:innate immune response"/>
    <property type="evidence" value="ECO:0007669"/>
    <property type="project" value="UniProtKB-KW"/>
</dbReference>
<keyword evidence="2" id="KW-0479">Metal-binding</keyword>
<keyword evidence="4" id="KW-0862">Zinc</keyword>
<evidence type="ECO:0000256" key="2">
    <source>
        <dbReference type="ARBA" id="ARBA00022723"/>
    </source>
</evidence>
<feature type="domain" description="RING-type" evidence="8">
    <location>
        <begin position="12"/>
        <end position="53"/>
    </location>
</feature>
<evidence type="ECO:0000256" key="1">
    <source>
        <dbReference type="ARBA" id="ARBA00022588"/>
    </source>
</evidence>
<keyword evidence="1" id="KW-0399">Innate immunity</keyword>
<dbReference type="Bgee" id="ENSOANG00000012909">
    <property type="expression patterns" value="Expressed in liver and 7 other cell types or tissues"/>
</dbReference>
<accession>A0A6I8NKB9</accession>
<dbReference type="OMA" id="ACTVNEC"/>
<evidence type="ECO:0000256" key="4">
    <source>
        <dbReference type="ARBA" id="ARBA00022833"/>
    </source>
</evidence>
<dbReference type="PANTHER" id="PTHR25465">
    <property type="entry name" value="B-BOX DOMAIN CONTAINING"/>
    <property type="match status" value="1"/>
</dbReference>
<evidence type="ECO:0000313" key="11">
    <source>
        <dbReference type="Proteomes" id="UP000002279"/>
    </source>
</evidence>
<dbReference type="InterPro" id="IPR027370">
    <property type="entry name" value="Znf-RING_euk"/>
</dbReference>
<dbReference type="InterPro" id="IPR000315">
    <property type="entry name" value="Znf_B-box"/>
</dbReference>
<evidence type="ECO:0000313" key="10">
    <source>
        <dbReference type="Ensembl" id="ENSOANP00000041190.1"/>
    </source>
</evidence>
<evidence type="ECO:0008006" key="12">
    <source>
        <dbReference type="Google" id="ProtNLM"/>
    </source>
</evidence>
<dbReference type="Ensembl" id="ENSOANT00000061691.1">
    <property type="protein sequence ID" value="ENSOANP00000041190.1"/>
    <property type="gene ID" value="ENSOANG00000012909.2"/>
</dbReference>
<dbReference type="SUPFAM" id="SSF57845">
    <property type="entry name" value="B-box zinc-binding domain"/>
    <property type="match status" value="1"/>
</dbReference>
<dbReference type="FunCoup" id="A0A6I8NKB9">
    <property type="interactions" value="1289"/>
</dbReference>
<dbReference type="GO" id="GO:0010508">
    <property type="term" value="P:positive regulation of autophagy"/>
    <property type="evidence" value="ECO:0000318"/>
    <property type="project" value="GO_Central"/>
</dbReference>
<dbReference type="SMART" id="SM00336">
    <property type="entry name" value="BBOX"/>
    <property type="match status" value="1"/>
</dbReference>
<keyword evidence="3 6" id="KW-0863">Zinc-finger</keyword>
<dbReference type="AlphaFoldDB" id="A0A6I8NKB9"/>
<dbReference type="PROSITE" id="PS50188">
    <property type="entry name" value="B302_SPRY"/>
    <property type="match status" value="1"/>
</dbReference>
<dbReference type="Pfam" id="PF00622">
    <property type="entry name" value="SPRY"/>
    <property type="match status" value="1"/>
</dbReference>
<dbReference type="Pfam" id="PF13445">
    <property type="entry name" value="zf-RING_UBOX"/>
    <property type="match status" value="1"/>
</dbReference>
<dbReference type="InterPro" id="IPR003877">
    <property type="entry name" value="SPRY_dom"/>
</dbReference>
<dbReference type="InterPro" id="IPR006574">
    <property type="entry name" value="PRY"/>
</dbReference>
<reference evidence="10" key="1">
    <citation type="submission" date="2025-08" db="UniProtKB">
        <authorList>
            <consortium name="Ensembl"/>
        </authorList>
    </citation>
    <scope>IDENTIFICATION</scope>
    <source>
        <strain evidence="10">Glennie</strain>
    </source>
</reference>
<dbReference type="PRINTS" id="PR01407">
    <property type="entry name" value="BUTYPHLNCDUF"/>
</dbReference>
<dbReference type="Gene3D" id="2.60.120.920">
    <property type="match status" value="1"/>
</dbReference>
<dbReference type="GO" id="GO:0005737">
    <property type="term" value="C:cytoplasm"/>
    <property type="evidence" value="ECO:0007669"/>
    <property type="project" value="UniProtKB-ARBA"/>
</dbReference>
<dbReference type="InParanoid" id="A0A6I8NKB9"/>
<reference evidence="10" key="2">
    <citation type="submission" date="2025-09" db="UniProtKB">
        <authorList>
            <consortium name="Ensembl"/>
        </authorList>
    </citation>
    <scope>IDENTIFICATION</scope>
    <source>
        <strain evidence="10">Glennie</strain>
    </source>
</reference>
<dbReference type="GO" id="GO:0008270">
    <property type="term" value="F:zinc ion binding"/>
    <property type="evidence" value="ECO:0007669"/>
    <property type="project" value="UniProtKB-KW"/>
</dbReference>
<keyword evidence="7" id="KW-0175">Coiled coil</keyword>
<sequence length="507" mass="56422">MAAVPLEEQLVCPICLELYAEPVTLPCGHSCCRSCIEDHWARRGEVTDCPACRALFSRRPDLCKNVALCDVVEAVRAGPLTSDPAPGARCPRHGRAVELYCQTERLCVCCACTVHVCRGHRRALLETEREAQQHLRESLAESRRQVVAAQDRLHQLQRQSDGIEDSASTLIVAVTNKLSSLLRALEAWREEVLWDLTLAKAAALGQAQDNQNRLRDHLDGLARYQQQIEMLLACPDHVRFLQESVRLAAPPALAALPPPQWDEAGLREGLEAVLAQLSRLLLHKDPQPPSPTPAWSILLPRAPPPNTHPCLLTLDYRNLTFDPDTANRYLALSCQNQRASHGRRAVERGPGGDGERPGRFELWQVLCSQSFKSGCHYWEVRLSDHAVVVGVAYAELERRKRGHNPNNIGRGPCSWGLQVLEDRYEAWHNGQSQQVPEPRGPPTQRLLGVELDMAAGCLSFFSLEPQTQLLHSFSGSLFTKPLHPVFWLCEGRTVTLCQLPEPPAGPV</sequence>
<name>A0A6I8NKB9_ORNAN</name>
<evidence type="ECO:0000256" key="7">
    <source>
        <dbReference type="SAM" id="Coils"/>
    </source>
</evidence>
<dbReference type="Gene3D" id="3.30.160.60">
    <property type="entry name" value="Classic Zinc Finger"/>
    <property type="match status" value="1"/>
</dbReference>
<dbReference type="SMART" id="SM00184">
    <property type="entry name" value="RING"/>
    <property type="match status" value="1"/>
</dbReference>
<dbReference type="PROSITE" id="PS50089">
    <property type="entry name" value="ZF_RING_2"/>
    <property type="match status" value="1"/>
</dbReference>
<evidence type="ECO:0000256" key="6">
    <source>
        <dbReference type="PROSITE-ProRule" id="PRU00175"/>
    </source>
</evidence>
<proteinExistence type="predicted"/>
<evidence type="ECO:0000256" key="5">
    <source>
        <dbReference type="ARBA" id="ARBA00022859"/>
    </source>
</evidence>
<dbReference type="InterPro" id="IPR013083">
    <property type="entry name" value="Znf_RING/FYVE/PHD"/>
</dbReference>
<evidence type="ECO:0000259" key="8">
    <source>
        <dbReference type="PROSITE" id="PS50089"/>
    </source>
</evidence>